<sequence length="330" mass="37664">MVLYIIAVFHYYEDDKAMFIFETLLATGGLLNLLLLKLFGNVKLAENFILVGMLLLVIAIFINGGYENTGIYWIYTFPLLSFFIKGNREGFVWNLGLIAVVCFLVYLDYRNVVPIAYSYVEIRQSLLAYVIVMILAYIFEDALLRSYNKVSKMAVTDQLTGLYNRHYIFRKLSEEVKRARRYRENLCVILIDIDNFKSINDRFGHDVGDAVLKRVAEILRCNVREIDTVGRLGGEEFIIICPRTNIVGGRILGEKIRAVVENLREGNIPRITVSVGVGAFSSFDTPHELIKKADIALYRAKRSGKNKVVVYEILNPFINNKKEPAAVGRH</sequence>
<feature type="transmembrane region" description="Helical" evidence="3">
    <location>
        <begin position="91"/>
        <end position="107"/>
    </location>
</feature>
<keyword evidence="3" id="KW-0812">Transmembrane</keyword>
<dbReference type="EC" id="2.7.7.65" evidence="1"/>
<dbReference type="CDD" id="cd01949">
    <property type="entry name" value="GGDEF"/>
    <property type="match status" value="1"/>
</dbReference>
<evidence type="ECO:0000256" key="2">
    <source>
        <dbReference type="ARBA" id="ARBA00034247"/>
    </source>
</evidence>
<dbReference type="SUPFAM" id="SSF55073">
    <property type="entry name" value="Nucleotide cyclase"/>
    <property type="match status" value="1"/>
</dbReference>
<dbReference type="NCBIfam" id="TIGR00254">
    <property type="entry name" value="GGDEF"/>
    <property type="match status" value="1"/>
</dbReference>
<evidence type="ECO:0000259" key="4">
    <source>
        <dbReference type="PROSITE" id="PS50887"/>
    </source>
</evidence>
<dbReference type="InterPro" id="IPR050469">
    <property type="entry name" value="Diguanylate_Cyclase"/>
</dbReference>
<keyword evidence="6" id="KW-1185">Reference proteome</keyword>
<dbReference type="Pfam" id="PF00990">
    <property type="entry name" value="GGDEF"/>
    <property type="match status" value="1"/>
</dbReference>
<evidence type="ECO:0000313" key="5">
    <source>
        <dbReference type="EMBL" id="MBK3332290.1"/>
    </source>
</evidence>
<dbReference type="InterPro" id="IPR043128">
    <property type="entry name" value="Rev_trsase/Diguanyl_cyclase"/>
</dbReference>
<dbReference type="PANTHER" id="PTHR45138">
    <property type="entry name" value="REGULATORY COMPONENTS OF SENSORY TRANSDUCTION SYSTEM"/>
    <property type="match status" value="1"/>
</dbReference>
<dbReference type="PROSITE" id="PS50887">
    <property type="entry name" value="GGDEF"/>
    <property type="match status" value="1"/>
</dbReference>
<comment type="catalytic activity">
    <reaction evidence="2">
        <text>2 GTP = 3',3'-c-di-GMP + 2 diphosphate</text>
        <dbReference type="Rhea" id="RHEA:24898"/>
        <dbReference type="ChEBI" id="CHEBI:33019"/>
        <dbReference type="ChEBI" id="CHEBI:37565"/>
        <dbReference type="ChEBI" id="CHEBI:58805"/>
        <dbReference type="EC" id="2.7.7.65"/>
    </reaction>
</comment>
<protein>
    <recommendedName>
        <fullName evidence="1">diguanylate cyclase</fullName>
        <ecNumber evidence="1">2.7.7.65</ecNumber>
    </recommendedName>
</protein>
<dbReference type="SMART" id="SM00267">
    <property type="entry name" value="GGDEF"/>
    <property type="match status" value="1"/>
</dbReference>
<comment type="caution">
    <text evidence="5">The sequence shown here is derived from an EMBL/GenBank/DDBJ whole genome shotgun (WGS) entry which is preliminary data.</text>
</comment>
<evidence type="ECO:0000256" key="3">
    <source>
        <dbReference type="SAM" id="Phobius"/>
    </source>
</evidence>
<keyword evidence="3" id="KW-0472">Membrane</keyword>
<feature type="transmembrane region" description="Helical" evidence="3">
    <location>
        <begin position="17"/>
        <end position="36"/>
    </location>
</feature>
<gene>
    <name evidence="5" type="ORF">GWK41_04315</name>
</gene>
<dbReference type="Proteomes" id="UP000772812">
    <property type="component" value="Unassembled WGS sequence"/>
</dbReference>
<organism evidence="5 6">
    <name type="scientific">Persephonella atlantica</name>
    <dbReference type="NCBI Taxonomy" id="2699429"/>
    <lineage>
        <taxon>Bacteria</taxon>
        <taxon>Pseudomonadati</taxon>
        <taxon>Aquificota</taxon>
        <taxon>Aquificia</taxon>
        <taxon>Aquificales</taxon>
        <taxon>Hydrogenothermaceae</taxon>
        <taxon>Persephonella</taxon>
    </lineage>
</organism>
<reference evidence="5 6" key="1">
    <citation type="journal article" date="2021" name="Syst. Appl. Microbiol.">
        <title>Persephonella atlantica sp. nov.: How to adapt to physico-chemical gradients in high temperature hydrothermal habitats.</title>
        <authorList>
            <person name="Francois D.X."/>
            <person name="Godfroy A."/>
            <person name="Mathien C."/>
            <person name="Aube J."/>
            <person name="Cathalot C."/>
            <person name="Lesongeur F."/>
            <person name="L'Haridon S."/>
            <person name="Philippon X."/>
            <person name="Roussel E.G."/>
        </authorList>
    </citation>
    <scope>NUCLEOTIDE SEQUENCE [LARGE SCALE GENOMIC DNA]</scope>
    <source>
        <strain evidence="5 6">MO1340</strain>
    </source>
</reference>
<evidence type="ECO:0000256" key="1">
    <source>
        <dbReference type="ARBA" id="ARBA00012528"/>
    </source>
</evidence>
<keyword evidence="3" id="KW-1133">Transmembrane helix</keyword>
<name>A0ABS1GH88_9AQUI</name>
<feature type="domain" description="GGDEF" evidence="4">
    <location>
        <begin position="184"/>
        <end position="313"/>
    </location>
</feature>
<evidence type="ECO:0000313" key="6">
    <source>
        <dbReference type="Proteomes" id="UP000772812"/>
    </source>
</evidence>
<dbReference type="PANTHER" id="PTHR45138:SF9">
    <property type="entry name" value="DIGUANYLATE CYCLASE DGCM-RELATED"/>
    <property type="match status" value="1"/>
</dbReference>
<dbReference type="Gene3D" id="3.30.70.270">
    <property type="match status" value="1"/>
</dbReference>
<accession>A0ABS1GH88</accession>
<dbReference type="InterPro" id="IPR029787">
    <property type="entry name" value="Nucleotide_cyclase"/>
</dbReference>
<dbReference type="RefSeq" id="WP_200673669.1">
    <property type="nucleotide sequence ID" value="NZ_JAACYA010000001.1"/>
</dbReference>
<feature type="transmembrane region" description="Helical" evidence="3">
    <location>
        <begin position="127"/>
        <end position="144"/>
    </location>
</feature>
<dbReference type="EMBL" id="JAACYA010000001">
    <property type="protein sequence ID" value="MBK3332290.1"/>
    <property type="molecule type" value="Genomic_DNA"/>
</dbReference>
<dbReference type="InterPro" id="IPR000160">
    <property type="entry name" value="GGDEF_dom"/>
</dbReference>
<proteinExistence type="predicted"/>